<proteinExistence type="predicted"/>
<dbReference type="EMBL" id="CP020881">
    <property type="protein sequence ID" value="ART78713.1"/>
    <property type="molecule type" value="Genomic_DNA"/>
</dbReference>
<dbReference type="Proteomes" id="UP000195573">
    <property type="component" value="Plasmid unnamed1"/>
</dbReference>
<evidence type="ECO:0000313" key="3">
    <source>
        <dbReference type="Proteomes" id="UP000195573"/>
    </source>
</evidence>
<feature type="transmembrane region" description="Helical" evidence="1">
    <location>
        <begin position="46"/>
        <end position="65"/>
    </location>
</feature>
<keyword evidence="2" id="KW-0614">Plasmid</keyword>
<name>A0ABM6KQX5_9BACI</name>
<keyword evidence="1" id="KW-1133">Transmembrane helix</keyword>
<protein>
    <submittedName>
        <fullName evidence="2">Uncharacterized protein</fullName>
    </submittedName>
</protein>
<sequence length="299" mass="35395">MEPKYIIIIASILIFVSIILFAILLMKLNHSPRNDFKFNNRPPENLGLVNINIYLTVVTLLNNAIEEQFINQIKERIIQKNNINDNYFEWSLLELKRFFVLTKILKNVSLYSKFADEIWHEMILSTKEYCKFSNIYNGEYIHHTPKNPNDPLNVYYFAYTDERAFFDWIYSKIFKILPENEYLNKKFFKTPLSKEFIKWIDQSSINDIRDRYFCSNQDSYLITQLIVELKEDIRKMTALNLNTIKQRQKENDYVLPFLYFSYFYQGEFNDMMWHDSETGIADSNDSGGSCGSASCGGGD</sequence>
<feature type="transmembrane region" description="Helical" evidence="1">
    <location>
        <begin position="6"/>
        <end position="25"/>
    </location>
</feature>
<accession>A0ABM6KQX5</accession>
<dbReference type="GeneID" id="96741002"/>
<keyword evidence="1" id="KW-0812">Transmembrane</keyword>
<geneLocation type="plasmid" evidence="2 3">
    <name>unnamed1</name>
</geneLocation>
<organism evidence="2 3">
    <name type="scientific">Sutcliffiella horikoshii</name>
    <dbReference type="NCBI Taxonomy" id="79883"/>
    <lineage>
        <taxon>Bacteria</taxon>
        <taxon>Bacillati</taxon>
        <taxon>Bacillota</taxon>
        <taxon>Bacilli</taxon>
        <taxon>Bacillales</taxon>
        <taxon>Bacillaceae</taxon>
        <taxon>Sutcliffiella</taxon>
    </lineage>
</organism>
<gene>
    <name evidence="2" type="ORF">B4U37_21620</name>
</gene>
<keyword evidence="1" id="KW-0472">Membrane</keyword>
<evidence type="ECO:0000313" key="2">
    <source>
        <dbReference type="EMBL" id="ART78713.1"/>
    </source>
</evidence>
<dbReference type="RefSeq" id="WP_088020424.1">
    <property type="nucleotide sequence ID" value="NZ_CP020881.1"/>
</dbReference>
<evidence type="ECO:0000256" key="1">
    <source>
        <dbReference type="SAM" id="Phobius"/>
    </source>
</evidence>
<keyword evidence="3" id="KW-1185">Reference proteome</keyword>
<reference evidence="2 3" key="1">
    <citation type="submission" date="2017-04" db="EMBL/GenBank/DDBJ databases">
        <title>Complete Genome Sequence of the Bacillus horikoshii 20a strain from Cuatro Cienegas, Coahuila, Mexico.</title>
        <authorList>
            <person name="Zarza E."/>
            <person name="Alcaraz L.D."/>
            <person name="Aguilar-Salinas B."/>
            <person name="Islas A."/>
            <person name="Olmedo-Alvarez G."/>
        </authorList>
    </citation>
    <scope>NUCLEOTIDE SEQUENCE [LARGE SCALE GENOMIC DNA]</scope>
    <source>
        <strain evidence="2 3">20a</strain>
        <plasmid evidence="2 3">unnamed1</plasmid>
    </source>
</reference>